<evidence type="ECO:0000313" key="1">
    <source>
        <dbReference type="EMBL" id="KAF8889511.1"/>
    </source>
</evidence>
<dbReference type="Proteomes" id="UP000724874">
    <property type="component" value="Unassembled WGS sequence"/>
</dbReference>
<protein>
    <submittedName>
        <fullName evidence="1">Uncharacterized protein</fullName>
    </submittedName>
</protein>
<accession>A0A9P5NJ14</accession>
<comment type="caution">
    <text evidence="1">The sequence shown here is derived from an EMBL/GenBank/DDBJ whole genome shotgun (WGS) entry which is preliminary data.</text>
</comment>
<proteinExistence type="predicted"/>
<name>A0A9P5NJ14_GYMJU</name>
<dbReference type="AlphaFoldDB" id="A0A9P5NJ14"/>
<reference evidence="1" key="1">
    <citation type="submission" date="2020-11" db="EMBL/GenBank/DDBJ databases">
        <authorList>
            <consortium name="DOE Joint Genome Institute"/>
            <person name="Ahrendt S."/>
            <person name="Riley R."/>
            <person name="Andreopoulos W."/>
            <person name="LaButti K."/>
            <person name="Pangilinan J."/>
            <person name="Ruiz-duenas F.J."/>
            <person name="Barrasa J.M."/>
            <person name="Sanchez-Garcia M."/>
            <person name="Camarero S."/>
            <person name="Miyauchi S."/>
            <person name="Serrano A."/>
            <person name="Linde D."/>
            <person name="Babiker R."/>
            <person name="Drula E."/>
            <person name="Ayuso-Fernandez I."/>
            <person name="Pacheco R."/>
            <person name="Padilla G."/>
            <person name="Ferreira P."/>
            <person name="Barriuso J."/>
            <person name="Kellner H."/>
            <person name="Castanera R."/>
            <person name="Alfaro M."/>
            <person name="Ramirez L."/>
            <person name="Pisabarro A.G."/>
            <person name="Kuo A."/>
            <person name="Tritt A."/>
            <person name="Lipzen A."/>
            <person name="He G."/>
            <person name="Yan M."/>
            <person name="Ng V."/>
            <person name="Cullen D."/>
            <person name="Martin F."/>
            <person name="Rosso M.-N."/>
            <person name="Henrissat B."/>
            <person name="Hibbett D."/>
            <person name="Martinez A.T."/>
            <person name="Grigoriev I.V."/>
        </authorList>
    </citation>
    <scope>NUCLEOTIDE SEQUENCE</scope>
    <source>
        <strain evidence="1">AH 44721</strain>
    </source>
</reference>
<evidence type="ECO:0000313" key="2">
    <source>
        <dbReference type="Proteomes" id="UP000724874"/>
    </source>
</evidence>
<organism evidence="1 2">
    <name type="scientific">Gymnopilus junonius</name>
    <name type="common">Spectacular rustgill mushroom</name>
    <name type="synonym">Gymnopilus spectabilis subsp. junonius</name>
    <dbReference type="NCBI Taxonomy" id="109634"/>
    <lineage>
        <taxon>Eukaryota</taxon>
        <taxon>Fungi</taxon>
        <taxon>Dikarya</taxon>
        <taxon>Basidiomycota</taxon>
        <taxon>Agaricomycotina</taxon>
        <taxon>Agaricomycetes</taxon>
        <taxon>Agaricomycetidae</taxon>
        <taxon>Agaricales</taxon>
        <taxon>Agaricineae</taxon>
        <taxon>Hymenogastraceae</taxon>
        <taxon>Gymnopilus</taxon>
    </lineage>
</organism>
<sequence>MAAKWLLIICIVNKLLNELRNNFSARILDTQLLALENNQDRCKEILEEGRKIFRPKLLSIC</sequence>
<keyword evidence="2" id="KW-1185">Reference proteome</keyword>
<gene>
    <name evidence="1" type="ORF">CPB84DRAFT_1785395</name>
</gene>
<dbReference type="EMBL" id="JADNYJ010000079">
    <property type="protein sequence ID" value="KAF8889511.1"/>
    <property type="molecule type" value="Genomic_DNA"/>
</dbReference>